<dbReference type="InterPro" id="IPR012902">
    <property type="entry name" value="N_methyl_site"/>
</dbReference>
<dbReference type="AlphaFoldDB" id="A0A7X0D393"/>
<reference evidence="2 3" key="1">
    <citation type="submission" date="2020-08" db="EMBL/GenBank/DDBJ databases">
        <title>Genomic Encyclopedia of Type Strains, Phase IV (KMG-IV): sequencing the most valuable type-strain genomes for metagenomic binning, comparative biology and taxonomic classification.</title>
        <authorList>
            <person name="Goeker M."/>
        </authorList>
    </citation>
    <scope>NUCLEOTIDE SEQUENCE [LARGE SCALE GENOMIC DNA]</scope>
    <source>
        <strain evidence="2 3">DSM 100734</strain>
    </source>
</reference>
<sequence>MTDREQGFTLIETLIAFLILSLGLMISTQTVALATKSLARAKEDRSILATLARIDEDLTFRNSGSFPRRGAEGDIRWDIRKEAVAEDEGAGFIVIRITSPTNRKFSFVRFLVSER</sequence>
<keyword evidence="1" id="KW-1133">Transmembrane helix</keyword>
<dbReference type="Proteomes" id="UP000547879">
    <property type="component" value="Unassembled WGS sequence"/>
</dbReference>
<proteinExistence type="predicted"/>
<evidence type="ECO:0000313" key="2">
    <source>
        <dbReference type="EMBL" id="MBB6166374.1"/>
    </source>
</evidence>
<keyword evidence="1" id="KW-0472">Membrane</keyword>
<evidence type="ECO:0000313" key="3">
    <source>
        <dbReference type="Proteomes" id="UP000547879"/>
    </source>
</evidence>
<dbReference type="EMBL" id="JACHEG010000021">
    <property type="protein sequence ID" value="MBB6166374.1"/>
    <property type="molecule type" value="Genomic_DNA"/>
</dbReference>
<keyword evidence="3" id="KW-1185">Reference proteome</keyword>
<name>A0A7X0D393_9HYPH</name>
<gene>
    <name evidence="2" type="ORF">HNQ72_006226</name>
</gene>
<dbReference type="RefSeq" id="WP_183998345.1">
    <property type="nucleotide sequence ID" value="NZ_BMHW01000025.1"/>
</dbReference>
<evidence type="ECO:0000256" key="1">
    <source>
        <dbReference type="SAM" id="Phobius"/>
    </source>
</evidence>
<keyword evidence="1" id="KW-0812">Transmembrane</keyword>
<dbReference type="Pfam" id="PF07963">
    <property type="entry name" value="N_methyl"/>
    <property type="match status" value="1"/>
</dbReference>
<organism evidence="2 3">
    <name type="scientific">Rhizobium wenxiniae</name>
    <dbReference type="NCBI Taxonomy" id="1737357"/>
    <lineage>
        <taxon>Bacteria</taxon>
        <taxon>Pseudomonadati</taxon>
        <taxon>Pseudomonadota</taxon>
        <taxon>Alphaproteobacteria</taxon>
        <taxon>Hyphomicrobiales</taxon>
        <taxon>Rhizobiaceae</taxon>
        <taxon>Rhizobium/Agrobacterium group</taxon>
        <taxon>Rhizobium</taxon>
    </lineage>
</organism>
<accession>A0A7X0D393</accession>
<comment type="caution">
    <text evidence="2">The sequence shown here is derived from an EMBL/GenBank/DDBJ whole genome shotgun (WGS) entry which is preliminary data.</text>
</comment>
<dbReference type="NCBIfam" id="TIGR02532">
    <property type="entry name" value="IV_pilin_GFxxxE"/>
    <property type="match status" value="1"/>
</dbReference>
<feature type="transmembrane region" description="Helical" evidence="1">
    <location>
        <begin position="14"/>
        <end position="35"/>
    </location>
</feature>
<protein>
    <submittedName>
        <fullName evidence="2">Prepilin-type N-terminal cleavage/methylation domain-containing protein</fullName>
    </submittedName>
</protein>